<dbReference type="InterPro" id="IPR009081">
    <property type="entry name" value="PP-bd_ACP"/>
</dbReference>
<proteinExistence type="predicted"/>
<feature type="domain" description="Carrier" evidence="1">
    <location>
        <begin position="12"/>
        <end position="89"/>
    </location>
</feature>
<dbReference type="PROSITE" id="PS50075">
    <property type="entry name" value="CARRIER"/>
    <property type="match status" value="1"/>
</dbReference>
<reference evidence="3" key="1">
    <citation type="journal article" date="2019" name="Int. J. Syst. Evol. Microbiol.">
        <title>The Global Catalogue of Microorganisms (GCM) 10K type strain sequencing project: providing services to taxonomists for standard genome sequencing and annotation.</title>
        <authorList>
            <consortium name="The Broad Institute Genomics Platform"/>
            <consortium name="The Broad Institute Genome Sequencing Center for Infectious Disease"/>
            <person name="Wu L."/>
            <person name="Ma J."/>
        </authorList>
    </citation>
    <scope>NUCLEOTIDE SEQUENCE [LARGE SCALE GENOMIC DNA]</scope>
    <source>
        <strain evidence="3">CGMCC 4.1799</strain>
    </source>
</reference>
<evidence type="ECO:0000259" key="1">
    <source>
        <dbReference type="PROSITE" id="PS50075"/>
    </source>
</evidence>
<organism evidence="2 3">
    <name type="scientific">Marinobacter koreensis</name>
    <dbReference type="NCBI Taxonomy" id="335974"/>
    <lineage>
        <taxon>Bacteria</taxon>
        <taxon>Pseudomonadati</taxon>
        <taxon>Pseudomonadota</taxon>
        <taxon>Gammaproteobacteria</taxon>
        <taxon>Pseudomonadales</taxon>
        <taxon>Marinobacteraceae</taxon>
        <taxon>Marinobacter</taxon>
    </lineage>
</organism>
<dbReference type="EMBL" id="JBHSNL010000001">
    <property type="protein sequence ID" value="MFC5544408.1"/>
    <property type="molecule type" value="Genomic_DNA"/>
</dbReference>
<dbReference type="InterPro" id="IPR036736">
    <property type="entry name" value="ACP-like_sf"/>
</dbReference>
<gene>
    <name evidence="2" type="ORF">ACFPQA_05075</name>
</gene>
<evidence type="ECO:0000313" key="2">
    <source>
        <dbReference type="EMBL" id="MFC5544408.1"/>
    </source>
</evidence>
<dbReference type="RefSeq" id="WP_248154661.1">
    <property type="nucleotide sequence ID" value="NZ_JAKZAJ010000001.1"/>
</dbReference>
<keyword evidence="3" id="KW-1185">Reference proteome</keyword>
<protein>
    <submittedName>
        <fullName evidence="2">Acyl carrier protein</fullName>
    </submittedName>
</protein>
<name>A0ABW0RIZ8_9GAMM</name>
<dbReference type="Proteomes" id="UP001596055">
    <property type="component" value="Unassembled WGS sequence"/>
</dbReference>
<comment type="caution">
    <text evidence="2">The sequence shown here is derived from an EMBL/GenBank/DDBJ whole genome shotgun (WGS) entry which is preliminary data.</text>
</comment>
<evidence type="ECO:0000313" key="3">
    <source>
        <dbReference type="Proteomes" id="UP001596055"/>
    </source>
</evidence>
<dbReference type="Pfam" id="PF00550">
    <property type="entry name" value="PP-binding"/>
    <property type="match status" value="1"/>
</dbReference>
<sequence length="94" mass="10321">MNEFELKTYSGEPILRVVCKALESRGPLPSDNDITNYDYIAGGLVDSLSLLGFIVGLEETFNIAFSDSDFDSAEFRTVGGLANLIARKRSLEPE</sequence>
<dbReference type="Gene3D" id="1.10.1200.10">
    <property type="entry name" value="ACP-like"/>
    <property type="match status" value="1"/>
</dbReference>
<dbReference type="SUPFAM" id="SSF47336">
    <property type="entry name" value="ACP-like"/>
    <property type="match status" value="1"/>
</dbReference>
<accession>A0ABW0RIZ8</accession>